<keyword evidence="2" id="KW-1185">Reference proteome</keyword>
<evidence type="ECO:0000313" key="1">
    <source>
        <dbReference type="EMBL" id="GGF76305.1"/>
    </source>
</evidence>
<dbReference type="EMBL" id="BMFN01000003">
    <property type="protein sequence ID" value="GGF76305.1"/>
    <property type="molecule type" value="Genomic_DNA"/>
</dbReference>
<protein>
    <submittedName>
        <fullName evidence="1">Uncharacterized protein</fullName>
    </submittedName>
</protein>
<dbReference type="Proteomes" id="UP000605392">
    <property type="component" value="Unassembled WGS sequence"/>
</dbReference>
<comment type="caution">
    <text evidence="1">The sequence shown here is derived from an EMBL/GenBank/DDBJ whole genome shotgun (WGS) entry which is preliminary data.</text>
</comment>
<name>A0ACB5PVR7_9BACT</name>
<gene>
    <name evidence="1" type="ORF">GCM10011375_34150</name>
</gene>
<proteinExistence type="predicted"/>
<accession>A0ACB5PVR7</accession>
<sequence>MNDEHLHSVHQALQQLRDRAEMRQHLVTQSVSDAVPPDMRRLVQELQVHQIELEMQYEELLLTQASAEAATRQYIDLYDFAPVGYFTLTADGLIQQLNLRAAQLLGTVRQRLQDRRFALFVTMECRSKFLEFLVKTMSSDSRHTCELDMLREDGSHFFARLEGLAMLSAAGIKCCRLAVIDMTESKEASRALEASEARFRLLFEQSRDATLLIQDNYIIDCNDSALKLFNIHYKGELQGQHITIFAPPTQPNGKPSAEAAAAHTAEALSKGWSRFEWLMVGPNEEEMWAEISLTSFSLDGQSILHSVVRDITVQRGAREQLRREKEFSESLLDNSVDGIIAFDAQHRVTAWNQVMEQNTHKTEAEVLGKDIFDLFPRHREGLEGEAVCRVLAGERVTHYNLKLYGRPGHFESYFVPLLNTEAEVEGGLVLIRDVTERVRLAEEATQLKLRQQQEVHSAILTTQEEERKRIAEALHNGVGQLLYATKLNLENRAGGNSSRVSALALLEEAIKATRTISFELTPGILQDFGLKSALEELVKRIPHAGLHVHLYMKGDFDKLPQQLEVSVYRIVQELLNNIIKHAKARETFVHVVHEDGHIFISVEDDGQGFEPAQAKAKHSGIGLTSIRNRVDLLAGTLSIDSRPGRGTIVSIELRVK</sequence>
<evidence type="ECO:0000313" key="2">
    <source>
        <dbReference type="Proteomes" id="UP000605392"/>
    </source>
</evidence>
<organism evidence="1 2">
    <name type="scientific">Hymenobacter qilianensis</name>
    <dbReference type="NCBI Taxonomy" id="1385715"/>
    <lineage>
        <taxon>Bacteria</taxon>
        <taxon>Pseudomonadati</taxon>
        <taxon>Bacteroidota</taxon>
        <taxon>Cytophagia</taxon>
        <taxon>Cytophagales</taxon>
        <taxon>Hymenobacteraceae</taxon>
        <taxon>Hymenobacter</taxon>
    </lineage>
</organism>
<reference evidence="1 2" key="1">
    <citation type="journal article" date="2019" name="Int. J. Syst. Evol. Microbiol.">
        <title>The Global Catalogue of Microorganisms (GCM) 10K type strain sequencing project: providing services to taxonomists for standard genome sequencing and annotation.</title>
        <authorList>
            <consortium name="The Broad Institute Genomics Platform"/>
            <consortium name="The Broad Institute Genome Sequencing Center for Infectious Disease"/>
            <person name="Wu L."/>
            <person name="Ma J."/>
        </authorList>
    </citation>
    <scope>NUCLEOTIDE SEQUENCE [LARGE SCALE GENOMIC DNA]</scope>
    <source>
        <strain evidence="1 2">CGMCC 1.12720</strain>
    </source>
</reference>